<name>A0A6A7FZT5_9CRUS</name>
<dbReference type="PANTHER" id="PTHR10579">
    <property type="entry name" value="CALCIUM-ACTIVATED CHLORIDE CHANNEL REGULATOR"/>
    <property type="match status" value="1"/>
</dbReference>
<evidence type="ECO:0000259" key="5">
    <source>
        <dbReference type="PROSITE" id="PS50089"/>
    </source>
</evidence>
<reference evidence="7" key="1">
    <citation type="submission" date="2017-11" db="EMBL/GenBank/DDBJ databases">
        <title>The sensing device of the deep-sea amphipod.</title>
        <authorList>
            <person name="Kobayashi H."/>
            <person name="Nagahama T."/>
            <person name="Arai W."/>
            <person name="Sasagawa Y."/>
            <person name="Umeda M."/>
            <person name="Hayashi T."/>
            <person name="Nikaido I."/>
            <person name="Watanabe H."/>
            <person name="Oguri K."/>
            <person name="Kitazato H."/>
            <person name="Fujioka K."/>
            <person name="Kido Y."/>
            <person name="Takami H."/>
        </authorList>
    </citation>
    <scope>NUCLEOTIDE SEQUENCE</scope>
    <source>
        <tissue evidence="7">Whole body</tissue>
    </source>
</reference>
<accession>A0A6A7FZT5</accession>
<protein>
    <submittedName>
        <fullName evidence="7">von Willebrand factor type A domain containing protein</fullName>
    </submittedName>
</protein>
<dbReference type="PROSITE" id="PS50089">
    <property type="entry name" value="ZF_RING_2"/>
    <property type="match status" value="1"/>
</dbReference>
<dbReference type="InterPro" id="IPR001841">
    <property type="entry name" value="Znf_RING"/>
</dbReference>
<feature type="domain" description="VWFA" evidence="6">
    <location>
        <begin position="136"/>
        <end position="322"/>
    </location>
</feature>
<keyword evidence="1 3" id="KW-0479">Metal-binding</keyword>
<organism evidence="7">
    <name type="scientific">Hirondellea gigas</name>
    <dbReference type="NCBI Taxonomy" id="1518452"/>
    <lineage>
        <taxon>Eukaryota</taxon>
        <taxon>Metazoa</taxon>
        <taxon>Ecdysozoa</taxon>
        <taxon>Arthropoda</taxon>
        <taxon>Crustacea</taxon>
        <taxon>Multicrustacea</taxon>
        <taxon>Malacostraca</taxon>
        <taxon>Eumalacostraca</taxon>
        <taxon>Peracarida</taxon>
        <taxon>Amphipoda</taxon>
        <taxon>Amphilochidea</taxon>
        <taxon>Lysianassida</taxon>
        <taxon>Lysianassidira</taxon>
        <taxon>Lysianassoidea</taxon>
        <taxon>Lysianassidae</taxon>
        <taxon>Hirondellea</taxon>
    </lineage>
</organism>
<keyword evidence="1 3" id="KW-0863">Zinc-finger</keyword>
<feature type="region of interest" description="Disordered" evidence="4">
    <location>
        <begin position="19"/>
        <end position="56"/>
    </location>
</feature>
<dbReference type="Gene3D" id="3.40.50.410">
    <property type="entry name" value="von Willebrand factor, type A domain"/>
    <property type="match status" value="1"/>
</dbReference>
<evidence type="ECO:0000256" key="1">
    <source>
        <dbReference type="ARBA" id="ARBA00022771"/>
    </source>
</evidence>
<feature type="region of interest" description="Disordered" evidence="4">
    <location>
        <begin position="530"/>
        <end position="549"/>
    </location>
</feature>
<feature type="compositionally biased region" description="Polar residues" evidence="4">
    <location>
        <begin position="25"/>
        <end position="36"/>
    </location>
</feature>
<evidence type="ECO:0000256" key="4">
    <source>
        <dbReference type="SAM" id="MobiDB-lite"/>
    </source>
</evidence>
<dbReference type="Pfam" id="PF13920">
    <property type="entry name" value="zf-C3HC4_3"/>
    <property type="match status" value="1"/>
</dbReference>
<dbReference type="SUPFAM" id="SSF57850">
    <property type="entry name" value="RING/U-box"/>
    <property type="match status" value="1"/>
</dbReference>
<dbReference type="InterPro" id="IPR013083">
    <property type="entry name" value="Znf_RING/FYVE/PHD"/>
</dbReference>
<evidence type="ECO:0000259" key="6">
    <source>
        <dbReference type="PROSITE" id="PS50234"/>
    </source>
</evidence>
<feature type="compositionally biased region" description="Low complexity" evidence="4">
    <location>
        <begin position="537"/>
        <end position="546"/>
    </location>
</feature>
<feature type="domain" description="RING-type" evidence="5">
    <location>
        <begin position="557"/>
        <end position="592"/>
    </location>
</feature>
<dbReference type="PANTHER" id="PTHR10579:SF43">
    <property type="entry name" value="ZINC FINGER (C3HC4-TYPE RING FINGER) FAMILY PROTEIN"/>
    <property type="match status" value="1"/>
</dbReference>
<evidence type="ECO:0000256" key="2">
    <source>
        <dbReference type="ARBA" id="ARBA00022833"/>
    </source>
</evidence>
<sequence>MGGKAPRQMIASVHQRMRFAKRKATLNSSSQPSQARGRTARRSSRSRSRSRSPVYSDEEDAKVIEYDVTYESSFYAHYFATEEVPKPKTDLFVPSISNASTIDPLNVSEKENWIGVSFASKFDGEGMTKIGRPNLNLVLVLDVSSSMNWGFLGDQLSKHKIEVCKTCILKLLTQLRPDDTFGLVIFNTASTVIQPLTKWSDTKVDELKTKINRLRASGGTVITTGIESANKMIQTVEESNDSANRIWFFTDMEVCTTDGQSFTNLIQKNSREAVFSTISGVGMDLESSIIERISKTAGCNYSNVRSSGGFEDYVENEFNYSVTPIAFSVSINITSKNHSFKSGFGTPELRHVKDGDKSCSLSTVFPSRQNENGETRSGILLFRANSKDGKPMKFRVSWDDVNGVVHEQTMETTFKEATKDEMKDEGEDESVYSVSGIRKAILLVRFTDFTLQYIKCRQMTSSVANLKKFEEVRKAYPKFVNYFKREMIVLKDPGLGTEYSHLIDDATADDIPVDELTKQEKFALEDMKIIKKPPPSSSSSSTSSAPMGQDQEDATTCCVCLTNAKNILLRPCRHVCLCDECAPKVQKCPLCSEVITKRTKVYL</sequence>
<proteinExistence type="evidence at transcript level"/>
<dbReference type="InterPro" id="IPR002035">
    <property type="entry name" value="VWF_A"/>
</dbReference>
<dbReference type="GO" id="GO:0008270">
    <property type="term" value="F:zinc ion binding"/>
    <property type="evidence" value="ECO:0007669"/>
    <property type="project" value="UniProtKB-KW"/>
</dbReference>
<dbReference type="Pfam" id="PF13519">
    <property type="entry name" value="VWA_2"/>
    <property type="match status" value="1"/>
</dbReference>
<evidence type="ECO:0000256" key="3">
    <source>
        <dbReference type="PROSITE-ProRule" id="PRU00175"/>
    </source>
</evidence>
<dbReference type="AlphaFoldDB" id="A0A6A7FZT5"/>
<dbReference type="InterPro" id="IPR051266">
    <property type="entry name" value="CLCR"/>
</dbReference>
<dbReference type="PROSITE" id="PS50234">
    <property type="entry name" value="VWFA"/>
    <property type="match status" value="1"/>
</dbReference>
<evidence type="ECO:0000313" key="7">
    <source>
        <dbReference type="EMBL" id="LAC24157.1"/>
    </source>
</evidence>
<dbReference type="Gene3D" id="3.30.40.10">
    <property type="entry name" value="Zinc/RING finger domain, C3HC4 (zinc finger)"/>
    <property type="match status" value="1"/>
</dbReference>
<dbReference type="SUPFAM" id="SSF53300">
    <property type="entry name" value="vWA-like"/>
    <property type="match status" value="1"/>
</dbReference>
<keyword evidence="2" id="KW-0862">Zinc</keyword>
<dbReference type="SMART" id="SM00327">
    <property type="entry name" value="VWA"/>
    <property type="match status" value="1"/>
</dbReference>
<dbReference type="EMBL" id="IACT01004984">
    <property type="protein sequence ID" value="LAC24157.1"/>
    <property type="molecule type" value="mRNA"/>
</dbReference>
<dbReference type="InterPro" id="IPR036465">
    <property type="entry name" value="vWFA_dom_sf"/>
</dbReference>
<dbReference type="GO" id="GO:0032991">
    <property type="term" value="C:protein-containing complex"/>
    <property type="evidence" value="ECO:0007669"/>
    <property type="project" value="UniProtKB-ARBA"/>
</dbReference>
<feature type="compositionally biased region" description="Basic residues" evidence="4">
    <location>
        <begin position="38"/>
        <end position="50"/>
    </location>
</feature>